<keyword evidence="1" id="KW-1133">Transmembrane helix</keyword>
<organism evidence="2">
    <name type="scientific">Rhizophora mucronata</name>
    <name type="common">Asiatic mangrove</name>
    <dbReference type="NCBI Taxonomy" id="61149"/>
    <lineage>
        <taxon>Eukaryota</taxon>
        <taxon>Viridiplantae</taxon>
        <taxon>Streptophyta</taxon>
        <taxon>Embryophyta</taxon>
        <taxon>Tracheophyta</taxon>
        <taxon>Spermatophyta</taxon>
        <taxon>Magnoliopsida</taxon>
        <taxon>eudicotyledons</taxon>
        <taxon>Gunneridae</taxon>
        <taxon>Pentapetalae</taxon>
        <taxon>rosids</taxon>
        <taxon>fabids</taxon>
        <taxon>Malpighiales</taxon>
        <taxon>Rhizophoraceae</taxon>
        <taxon>Rhizophora</taxon>
    </lineage>
</organism>
<evidence type="ECO:0000256" key="1">
    <source>
        <dbReference type="SAM" id="Phobius"/>
    </source>
</evidence>
<protein>
    <submittedName>
        <fullName evidence="2">Uncharacterized protein</fullName>
    </submittedName>
</protein>
<reference evidence="2" key="1">
    <citation type="submission" date="2018-02" db="EMBL/GenBank/DDBJ databases">
        <title>Rhizophora mucronata_Transcriptome.</title>
        <authorList>
            <person name="Meera S.P."/>
            <person name="Sreeshan A."/>
            <person name="Augustine A."/>
        </authorList>
    </citation>
    <scope>NUCLEOTIDE SEQUENCE</scope>
    <source>
        <tissue evidence="2">Leaf</tissue>
    </source>
</reference>
<keyword evidence="1" id="KW-0472">Membrane</keyword>
<feature type="transmembrane region" description="Helical" evidence="1">
    <location>
        <begin position="20"/>
        <end position="42"/>
    </location>
</feature>
<evidence type="ECO:0000313" key="2">
    <source>
        <dbReference type="EMBL" id="MBX64504.1"/>
    </source>
</evidence>
<proteinExistence type="predicted"/>
<dbReference type="AlphaFoldDB" id="A0A2P2QC51"/>
<dbReference type="EMBL" id="GGEC01084020">
    <property type="protein sequence ID" value="MBX64504.1"/>
    <property type="molecule type" value="Transcribed_RNA"/>
</dbReference>
<sequence length="44" mass="5315">MKQHFLDDTYSSCHLPTVKISIHFIYALWLPEIKFHFLLLYASF</sequence>
<accession>A0A2P2QC51</accession>
<name>A0A2P2QC51_RHIMU</name>
<keyword evidence="1" id="KW-0812">Transmembrane</keyword>